<name>A0A6A6IVV2_9PLEO</name>
<feature type="domain" description="Heterokaryon incompatibility" evidence="2">
    <location>
        <begin position="113"/>
        <end position="279"/>
    </location>
</feature>
<evidence type="ECO:0000313" key="4">
    <source>
        <dbReference type="Proteomes" id="UP000800094"/>
    </source>
</evidence>
<dbReference type="Proteomes" id="UP000800094">
    <property type="component" value="Unassembled WGS sequence"/>
</dbReference>
<dbReference type="InterPro" id="IPR052895">
    <property type="entry name" value="HetReg/Transcr_Mod"/>
</dbReference>
<gene>
    <name evidence="3" type="ORF">BU26DRAFT_516293</name>
</gene>
<accession>A0A6A6IVV2</accession>
<dbReference type="GeneID" id="54581622"/>
<dbReference type="PANTHER" id="PTHR24148:SF64">
    <property type="entry name" value="HETEROKARYON INCOMPATIBILITY DOMAIN-CONTAINING PROTEIN"/>
    <property type="match status" value="1"/>
</dbReference>
<dbReference type="RefSeq" id="XP_033689056.1">
    <property type="nucleotide sequence ID" value="XM_033828292.1"/>
</dbReference>
<proteinExistence type="predicted"/>
<organism evidence="3 4">
    <name type="scientific">Trematosphaeria pertusa</name>
    <dbReference type="NCBI Taxonomy" id="390896"/>
    <lineage>
        <taxon>Eukaryota</taxon>
        <taxon>Fungi</taxon>
        <taxon>Dikarya</taxon>
        <taxon>Ascomycota</taxon>
        <taxon>Pezizomycotina</taxon>
        <taxon>Dothideomycetes</taxon>
        <taxon>Pleosporomycetidae</taxon>
        <taxon>Pleosporales</taxon>
        <taxon>Massarineae</taxon>
        <taxon>Trematosphaeriaceae</taxon>
        <taxon>Trematosphaeria</taxon>
    </lineage>
</organism>
<reference evidence="3" key="1">
    <citation type="journal article" date="2020" name="Stud. Mycol.">
        <title>101 Dothideomycetes genomes: a test case for predicting lifestyles and emergence of pathogens.</title>
        <authorList>
            <person name="Haridas S."/>
            <person name="Albert R."/>
            <person name="Binder M."/>
            <person name="Bloem J."/>
            <person name="Labutti K."/>
            <person name="Salamov A."/>
            <person name="Andreopoulos B."/>
            <person name="Baker S."/>
            <person name="Barry K."/>
            <person name="Bills G."/>
            <person name="Bluhm B."/>
            <person name="Cannon C."/>
            <person name="Castanera R."/>
            <person name="Culley D."/>
            <person name="Daum C."/>
            <person name="Ezra D."/>
            <person name="Gonzalez J."/>
            <person name="Henrissat B."/>
            <person name="Kuo A."/>
            <person name="Liang C."/>
            <person name="Lipzen A."/>
            <person name="Lutzoni F."/>
            <person name="Magnuson J."/>
            <person name="Mondo S."/>
            <person name="Nolan M."/>
            <person name="Ohm R."/>
            <person name="Pangilinan J."/>
            <person name="Park H.-J."/>
            <person name="Ramirez L."/>
            <person name="Alfaro M."/>
            <person name="Sun H."/>
            <person name="Tritt A."/>
            <person name="Yoshinaga Y."/>
            <person name="Zwiers L.-H."/>
            <person name="Turgeon B."/>
            <person name="Goodwin S."/>
            <person name="Spatafora J."/>
            <person name="Crous P."/>
            <person name="Grigoriev I."/>
        </authorList>
    </citation>
    <scope>NUCLEOTIDE SEQUENCE</scope>
    <source>
        <strain evidence="3">CBS 122368</strain>
    </source>
</reference>
<dbReference type="InterPro" id="IPR010730">
    <property type="entry name" value="HET"/>
</dbReference>
<dbReference type="Pfam" id="PF26639">
    <property type="entry name" value="Het-6_barrel"/>
    <property type="match status" value="1"/>
</dbReference>
<feature type="non-terminal residue" evidence="3">
    <location>
        <position position="719"/>
    </location>
</feature>
<evidence type="ECO:0000313" key="3">
    <source>
        <dbReference type="EMBL" id="KAF2254052.1"/>
    </source>
</evidence>
<dbReference type="AlphaFoldDB" id="A0A6A6IVV2"/>
<feature type="compositionally biased region" description="Basic and acidic residues" evidence="1">
    <location>
        <begin position="85"/>
        <end position="102"/>
    </location>
</feature>
<evidence type="ECO:0000259" key="2">
    <source>
        <dbReference type="Pfam" id="PF06985"/>
    </source>
</evidence>
<dbReference type="PANTHER" id="PTHR24148">
    <property type="entry name" value="ANKYRIN REPEAT DOMAIN-CONTAINING PROTEIN 39 HOMOLOG-RELATED"/>
    <property type="match status" value="1"/>
</dbReference>
<evidence type="ECO:0000256" key="1">
    <source>
        <dbReference type="SAM" id="MobiDB-lite"/>
    </source>
</evidence>
<keyword evidence="4" id="KW-1185">Reference proteome</keyword>
<sequence length="719" mass="81755">MPPYRYTRLRDPELEIRLLIIQPGEFDDKIKATLQPTPLFEAKADSITRKVSVDELQKTVPQDWQVFETREGRIIFDSGNGTTWDHPDPDFPRDLYDPQKTTEDEDADPNPTFEALSYTWGSPDDPTSEMAVNSSESEPHHPCTGTITIRRNLDTALRHFRYPDRTRTMWIDAVCINQGDEDEKSKQIRRMGDLYKAAHRVVVWLGAASEDSALACSALAYLGAQMVVTKDNRGLRHPEAVEKDWCFARHELPYEELTWQAIHSLLARPWFERLWIWQEIVLADERATIQCGYDEVAWVVFRRAVIRLRVGSQVISPEFKLRITFADQLAFYQLGHPLWRLTNGTGERKCFEPRDKIYALLGVAPQEYTREIIVDYKRPVGEVYRDAFIAHLNTFNNLSLLAHCCITGRNFEMPSWVPDWSAEKSSVLYTLDGFFASGQSYAHATFISPGILEVHGTLCATVKRVATVCSQEPSAAFDDVKSWTPEGLEDAFYINGQAMLDAYVGTLAMNRTFEYMKMSQLIKMEDARNRFLATLGDSNLSANKESLLKDSFVEAVLRRCRGRTFFETNEGYIGIAPAEAQAGDRVCVILGCGLPVLLRPLESEKYQVIGLHYVHGLVNSEGLLGPIPHPWTVQACWSSDSRFYETFTNSVTGEIQSEDPRLGSLPMSWRRLGDVDPVTNIPRASVFVDERTGDQVTLDPRLTPGWLGNRDVKLRKFQL</sequence>
<protein>
    <submittedName>
        <fullName evidence="3">HET-domain-containing protein</fullName>
    </submittedName>
</protein>
<feature type="region of interest" description="Disordered" evidence="1">
    <location>
        <begin position="78"/>
        <end position="145"/>
    </location>
</feature>
<dbReference type="Pfam" id="PF06985">
    <property type="entry name" value="HET"/>
    <property type="match status" value="1"/>
</dbReference>
<dbReference type="EMBL" id="ML987191">
    <property type="protein sequence ID" value="KAF2254052.1"/>
    <property type="molecule type" value="Genomic_DNA"/>
</dbReference>
<dbReference type="OrthoDB" id="4850726at2759"/>